<evidence type="ECO:0000313" key="2">
    <source>
        <dbReference type="EMBL" id="TNN70251.1"/>
    </source>
</evidence>
<dbReference type="EMBL" id="SRLO01000165">
    <property type="protein sequence ID" value="TNN70251.1"/>
    <property type="molecule type" value="Genomic_DNA"/>
</dbReference>
<protein>
    <submittedName>
        <fullName evidence="2">Uncharacterized protein</fullName>
    </submittedName>
</protein>
<keyword evidence="3" id="KW-1185">Reference proteome</keyword>
<reference evidence="2 3" key="1">
    <citation type="submission" date="2019-03" db="EMBL/GenBank/DDBJ databases">
        <title>First draft genome of Liparis tanakae, snailfish: a comprehensive survey of snailfish specific genes.</title>
        <authorList>
            <person name="Kim W."/>
            <person name="Song I."/>
            <person name="Jeong J.-H."/>
            <person name="Kim D."/>
            <person name="Kim S."/>
            <person name="Ryu S."/>
            <person name="Song J.Y."/>
            <person name="Lee S.K."/>
        </authorList>
    </citation>
    <scope>NUCLEOTIDE SEQUENCE [LARGE SCALE GENOMIC DNA]</scope>
    <source>
        <tissue evidence="2">Muscle</tissue>
    </source>
</reference>
<sequence>MPSFIKSAFTQSVNQRAVPHRGPRSGCRPLKLTAGICRLEGRMWSLAALKDLCGSSGERRGERRGERSPPRPSLPRGGIAGRGECSPSDPDPSSTSLMDGSFLTIPPLLSQCTKKDKKATCLERSERLTPSSYLGVVSLPEVVRQVVLDLSDELLGVVGVEAEHLAEAFEADVLEVAYLHGAGAHEVDGLEGVALAYEELPRCTKGGLDDEGERAQTPPAGRLKQRQLQQLVVQVHGDVGPQLIREVLQEL</sequence>
<name>A0A4Z2HXF3_9TELE</name>
<comment type="caution">
    <text evidence="2">The sequence shown here is derived from an EMBL/GenBank/DDBJ whole genome shotgun (WGS) entry which is preliminary data.</text>
</comment>
<evidence type="ECO:0000313" key="3">
    <source>
        <dbReference type="Proteomes" id="UP000314294"/>
    </source>
</evidence>
<dbReference type="AlphaFoldDB" id="A0A4Z2HXF3"/>
<accession>A0A4Z2HXF3</accession>
<feature type="region of interest" description="Disordered" evidence="1">
    <location>
        <begin position="55"/>
        <end position="100"/>
    </location>
</feature>
<gene>
    <name evidence="2" type="ORF">EYF80_019465</name>
</gene>
<feature type="compositionally biased region" description="Low complexity" evidence="1">
    <location>
        <begin position="86"/>
        <end position="96"/>
    </location>
</feature>
<feature type="compositionally biased region" description="Basic and acidic residues" evidence="1">
    <location>
        <begin position="57"/>
        <end position="69"/>
    </location>
</feature>
<dbReference type="Proteomes" id="UP000314294">
    <property type="component" value="Unassembled WGS sequence"/>
</dbReference>
<organism evidence="2 3">
    <name type="scientific">Liparis tanakae</name>
    <name type="common">Tanaka's snailfish</name>
    <dbReference type="NCBI Taxonomy" id="230148"/>
    <lineage>
        <taxon>Eukaryota</taxon>
        <taxon>Metazoa</taxon>
        <taxon>Chordata</taxon>
        <taxon>Craniata</taxon>
        <taxon>Vertebrata</taxon>
        <taxon>Euteleostomi</taxon>
        <taxon>Actinopterygii</taxon>
        <taxon>Neopterygii</taxon>
        <taxon>Teleostei</taxon>
        <taxon>Neoteleostei</taxon>
        <taxon>Acanthomorphata</taxon>
        <taxon>Eupercaria</taxon>
        <taxon>Perciformes</taxon>
        <taxon>Cottioidei</taxon>
        <taxon>Cottales</taxon>
        <taxon>Liparidae</taxon>
        <taxon>Liparis</taxon>
    </lineage>
</organism>
<proteinExistence type="predicted"/>
<evidence type="ECO:0000256" key="1">
    <source>
        <dbReference type="SAM" id="MobiDB-lite"/>
    </source>
</evidence>